<feature type="transmembrane region" description="Helical" evidence="2">
    <location>
        <begin position="624"/>
        <end position="649"/>
    </location>
</feature>
<keyword evidence="4" id="KW-1185">Reference proteome</keyword>
<evidence type="ECO:0000256" key="2">
    <source>
        <dbReference type="SAM" id="Phobius"/>
    </source>
</evidence>
<proteinExistence type="predicted"/>
<organism evidence="3 4">
    <name type="scientific">Trypanosoma rangeli SC58</name>
    <dbReference type="NCBI Taxonomy" id="429131"/>
    <lineage>
        <taxon>Eukaryota</taxon>
        <taxon>Discoba</taxon>
        <taxon>Euglenozoa</taxon>
        <taxon>Kinetoplastea</taxon>
        <taxon>Metakinetoplastina</taxon>
        <taxon>Trypanosomatida</taxon>
        <taxon>Trypanosomatidae</taxon>
        <taxon>Trypanosoma</taxon>
        <taxon>Herpetosoma</taxon>
    </lineage>
</organism>
<evidence type="ECO:0000256" key="1">
    <source>
        <dbReference type="SAM" id="MobiDB-lite"/>
    </source>
</evidence>
<sequence length="1071" mass="115239">MSVTKGDGLPRNPASQLGHRGLQEPGPDGHVKQGQEGGGGETADSSHKQQSSGVSDTLHASEALRNPHRGSDSGGSGADVFPSCESQADKGSLTLACPGRVSAGSNVPGLRRAEGRATHKRPSTATQWDASFRALAHDNESSCLGAENVAGLPDDANTDGGSLNDGLPRGGASADVCDGWGSSDNVVANETEMLAEPESTGRNANPHGMRGSCVAPASRARGSLFATDPPPRHATQLSSWRSTFTFSLRCWALCPLVVMLVLVAIITMVLALSTSRNSSQSAFSSLHEVVVANMEESVGRLTISKMARMVLATGSMYFSRNTLPNPRTDILMPLENGMMSRLCAVLRDMDPAKTVASLGAVSLTRRQAAVCINSRSHSDRFVGTVSQNGAIDGFYYIDPVTLEYSIPPEPLGKFTVPIDIDVFTVSQRFRTVIKTWISAVQKGEEMLPEKYWVKPRHPPTYVAFVYPFFEVYNDSTIGVGYMYATMFTDDLTSIQWYAADESGIRVMLVDPNVTAKQLLVLANSWGQPLSNVTNPWWAVVTGSPVKFMHVDDVEDSIMREALKHVDLHAVIASGREQSAFFPYGGFDGCVTAKNILTESGVEFLLVVSTTRSYYLGPVFVHTNVAVAVGVVVLLLVTAACIAFVECCLLRPLRATRAGLKLELGGAPVGARSRRRAMLREVQELEDVCNTLRCRLDEVRSYMPDRFNAKFAVAGLHGALRSESRCDGSILGGSASGAMGRVACSVAYVYYTSRAVRNPTNAVVELIMRAVVGIATDCGGCFEVQRPDYCVISFGVQSREKDFLDEASDAVEFAQRLRRELTACAELAGLYRVVVESGVFLSGIVSGGGRSHFVLLCRHLHHRVGAFLPYAGVVAAVTGETALLVRGHFRLLPFETVYLDDAAETCVRLHEVLDGVAVTAAWQDYKHCYSEAYDMMERGEYGLALGWWEKAGAVEQSELAGEPSPCRSSQAERLRAECVAHVARGDATPFVRRPRPANCERDDVFPSDAFSTATGKDTISGRMASLTGSFRGDAALTAPGSDTASLEVAAGCLPRQFTDHLGGCLEARLESD</sequence>
<evidence type="ECO:0000313" key="3">
    <source>
        <dbReference type="EMBL" id="ESL05698.1"/>
    </source>
</evidence>
<reference evidence="3 4" key="1">
    <citation type="submission" date="2013-07" db="EMBL/GenBank/DDBJ databases">
        <authorList>
            <person name="Stoco P.H."/>
            <person name="Wagner G."/>
            <person name="Gerber A."/>
            <person name="Zaha A."/>
            <person name="Thompson C."/>
            <person name="Bartholomeu D.C."/>
            <person name="Luckemeyer D.D."/>
            <person name="Bahia D."/>
            <person name="Loreto E."/>
            <person name="Prestes E.B."/>
            <person name="Lima F.M."/>
            <person name="Rodrigues-Luiz G."/>
            <person name="Vallejo G.A."/>
            <person name="Filho J.F."/>
            <person name="Monteiro K.M."/>
            <person name="Tyler K.M."/>
            <person name="de Almeida L.G."/>
            <person name="Ortiz M.F."/>
            <person name="Siervo M.A."/>
            <person name="de Moraes M.H."/>
            <person name="Cunha O.L."/>
            <person name="Mendonca-Neto R."/>
            <person name="Silva R."/>
            <person name="Teixeira S.M."/>
            <person name="Murta S.M."/>
            <person name="Sincero T.C."/>
            <person name="Mendes T.A."/>
            <person name="Urmenyi T.P."/>
            <person name="Silva V.G."/>
            <person name="da Rocha W.D."/>
            <person name="Andersson B."/>
            <person name="Romanha A.J."/>
            <person name="Steindel M."/>
            <person name="de Vasconcelos A.T."/>
            <person name="Grisard E.C."/>
        </authorList>
    </citation>
    <scope>NUCLEOTIDE SEQUENCE [LARGE SCALE GENOMIC DNA]</scope>
    <source>
        <strain evidence="3 4">SC58</strain>
    </source>
</reference>
<dbReference type="EMBL" id="AUPL01006643">
    <property type="protein sequence ID" value="ESL05698.1"/>
    <property type="molecule type" value="Genomic_DNA"/>
</dbReference>
<keyword evidence="2" id="KW-0812">Transmembrane</keyword>
<keyword evidence="2" id="KW-1133">Transmembrane helix</keyword>
<dbReference type="VEuPathDB" id="TriTrypDB:TRSC58_06643"/>
<keyword evidence="2" id="KW-0472">Membrane</keyword>
<name>A0A061ISB7_TRYRA</name>
<feature type="transmembrane region" description="Helical" evidence="2">
    <location>
        <begin position="250"/>
        <end position="272"/>
    </location>
</feature>
<dbReference type="AlphaFoldDB" id="A0A061ISB7"/>
<dbReference type="Proteomes" id="UP000031737">
    <property type="component" value="Unassembled WGS sequence"/>
</dbReference>
<accession>A0A061ISB7</accession>
<dbReference type="OrthoDB" id="258103at2759"/>
<gene>
    <name evidence="3" type="ORF">TRSC58_06643</name>
</gene>
<evidence type="ECO:0000313" key="4">
    <source>
        <dbReference type="Proteomes" id="UP000031737"/>
    </source>
</evidence>
<feature type="region of interest" description="Disordered" evidence="1">
    <location>
        <begin position="1"/>
        <end position="125"/>
    </location>
</feature>
<comment type="caution">
    <text evidence="3">The sequence shown here is derived from an EMBL/GenBank/DDBJ whole genome shotgun (WGS) entry which is preliminary data.</text>
</comment>
<protein>
    <submittedName>
        <fullName evidence="3">Uncharacterized protein</fullName>
    </submittedName>
</protein>